<evidence type="ECO:0000259" key="2">
    <source>
        <dbReference type="PROSITE" id="PS50076"/>
    </source>
</evidence>
<evidence type="ECO:0000313" key="4">
    <source>
        <dbReference type="Proteomes" id="UP000023152"/>
    </source>
</evidence>
<dbReference type="SUPFAM" id="SSF46565">
    <property type="entry name" value="Chaperone J-domain"/>
    <property type="match status" value="1"/>
</dbReference>
<sequence>MAGDYESYQYDKAYSSQAQSATASGDEYRSTTTVIAKYTELYTVLDVQPNATLKEIQQSFSDLAKQYHPDMLEASPEEEKKQGTEKFRKILLAFQVLKDPERRKEYDTTGNTKFKNKPKSSPKSAASSTSASTSSRTQSRSDSQQQTNQQTDEYSEHSEWNRKHKHSFHTKGTKRSEFNKGV</sequence>
<organism evidence="3 4">
    <name type="scientific">Reticulomyxa filosa</name>
    <dbReference type="NCBI Taxonomy" id="46433"/>
    <lineage>
        <taxon>Eukaryota</taxon>
        <taxon>Sar</taxon>
        <taxon>Rhizaria</taxon>
        <taxon>Retaria</taxon>
        <taxon>Foraminifera</taxon>
        <taxon>Monothalamids</taxon>
        <taxon>Reticulomyxidae</taxon>
        <taxon>Reticulomyxa</taxon>
    </lineage>
</organism>
<gene>
    <name evidence="3" type="ORF">RFI_17939</name>
</gene>
<dbReference type="PRINTS" id="PR00625">
    <property type="entry name" value="JDOMAIN"/>
</dbReference>
<name>X6MZ19_RETFI</name>
<evidence type="ECO:0000256" key="1">
    <source>
        <dbReference type="SAM" id="MobiDB-lite"/>
    </source>
</evidence>
<dbReference type="Pfam" id="PF00226">
    <property type="entry name" value="DnaJ"/>
    <property type="match status" value="1"/>
</dbReference>
<accession>X6MZ19</accession>
<dbReference type="SMART" id="SM00271">
    <property type="entry name" value="DnaJ"/>
    <property type="match status" value="1"/>
</dbReference>
<evidence type="ECO:0000313" key="3">
    <source>
        <dbReference type="EMBL" id="ETO19290.1"/>
    </source>
</evidence>
<dbReference type="Gene3D" id="1.10.287.110">
    <property type="entry name" value="DnaJ domain"/>
    <property type="match status" value="1"/>
</dbReference>
<proteinExistence type="predicted"/>
<feature type="region of interest" description="Disordered" evidence="1">
    <location>
        <begin position="100"/>
        <end position="182"/>
    </location>
</feature>
<keyword evidence="4" id="KW-1185">Reference proteome</keyword>
<dbReference type="Proteomes" id="UP000023152">
    <property type="component" value="Unassembled WGS sequence"/>
</dbReference>
<dbReference type="InterPro" id="IPR001623">
    <property type="entry name" value="DnaJ_domain"/>
</dbReference>
<dbReference type="CDD" id="cd06257">
    <property type="entry name" value="DnaJ"/>
    <property type="match status" value="1"/>
</dbReference>
<feature type="domain" description="J" evidence="2">
    <location>
        <begin position="40"/>
        <end position="110"/>
    </location>
</feature>
<dbReference type="PROSITE" id="PS00636">
    <property type="entry name" value="DNAJ_1"/>
    <property type="match status" value="1"/>
</dbReference>
<dbReference type="InterPro" id="IPR050817">
    <property type="entry name" value="DjlA_DnaK_co-chaperone"/>
</dbReference>
<dbReference type="AlphaFoldDB" id="X6MZ19"/>
<dbReference type="OrthoDB" id="10250354at2759"/>
<dbReference type="PROSITE" id="PS50076">
    <property type="entry name" value="DNAJ_2"/>
    <property type="match status" value="1"/>
</dbReference>
<dbReference type="InterPro" id="IPR018253">
    <property type="entry name" value="DnaJ_domain_CS"/>
</dbReference>
<dbReference type="InterPro" id="IPR036869">
    <property type="entry name" value="J_dom_sf"/>
</dbReference>
<protein>
    <recommendedName>
        <fullName evidence="2">J domain-containing protein</fullName>
    </recommendedName>
</protein>
<dbReference type="EMBL" id="ASPP01013813">
    <property type="protein sequence ID" value="ETO19290.1"/>
    <property type="molecule type" value="Genomic_DNA"/>
</dbReference>
<feature type="compositionally biased region" description="Basic residues" evidence="1">
    <location>
        <begin position="162"/>
        <end position="173"/>
    </location>
</feature>
<reference evidence="3 4" key="1">
    <citation type="journal article" date="2013" name="Curr. Biol.">
        <title>The Genome of the Foraminiferan Reticulomyxa filosa.</title>
        <authorList>
            <person name="Glockner G."/>
            <person name="Hulsmann N."/>
            <person name="Schleicher M."/>
            <person name="Noegel A.A."/>
            <person name="Eichinger L."/>
            <person name="Gallinger C."/>
            <person name="Pawlowski J."/>
            <person name="Sierra R."/>
            <person name="Euteneuer U."/>
            <person name="Pillet L."/>
            <person name="Moustafa A."/>
            <person name="Platzer M."/>
            <person name="Groth M."/>
            <person name="Szafranski K."/>
            <person name="Schliwa M."/>
        </authorList>
    </citation>
    <scope>NUCLEOTIDE SEQUENCE [LARGE SCALE GENOMIC DNA]</scope>
</reference>
<dbReference type="PANTHER" id="PTHR24074">
    <property type="entry name" value="CO-CHAPERONE PROTEIN DJLA"/>
    <property type="match status" value="1"/>
</dbReference>
<feature type="compositionally biased region" description="Low complexity" evidence="1">
    <location>
        <begin position="121"/>
        <end position="152"/>
    </location>
</feature>
<comment type="caution">
    <text evidence="3">The sequence shown here is derived from an EMBL/GenBank/DDBJ whole genome shotgun (WGS) entry which is preliminary data.</text>
</comment>
<dbReference type="OMA" id="TDEYSEH"/>